<accession>A0A0J0XME1</accession>
<dbReference type="RefSeq" id="XP_018278738.1">
    <property type="nucleotide sequence ID" value="XM_018427536.1"/>
</dbReference>
<dbReference type="GeneID" id="28988139"/>
<organism evidence="2 3">
    <name type="scientific">Cutaneotrichosporon oleaginosum</name>
    <dbReference type="NCBI Taxonomy" id="879819"/>
    <lineage>
        <taxon>Eukaryota</taxon>
        <taxon>Fungi</taxon>
        <taxon>Dikarya</taxon>
        <taxon>Basidiomycota</taxon>
        <taxon>Agaricomycotina</taxon>
        <taxon>Tremellomycetes</taxon>
        <taxon>Trichosporonales</taxon>
        <taxon>Trichosporonaceae</taxon>
        <taxon>Cutaneotrichosporon</taxon>
    </lineage>
</organism>
<feature type="compositionally biased region" description="Low complexity" evidence="1">
    <location>
        <begin position="227"/>
        <end position="238"/>
    </location>
</feature>
<gene>
    <name evidence="2" type="ORF">CC85DRAFT_94272</name>
</gene>
<proteinExistence type="predicted"/>
<name>A0A0J0XME1_9TREE</name>
<dbReference type="Proteomes" id="UP000053611">
    <property type="component" value="Unassembled WGS sequence"/>
</dbReference>
<keyword evidence="3" id="KW-1185">Reference proteome</keyword>
<sequence>MLIALPHFAMTSWLSPTSPSPSSAPSDREPPFGWVTSRRVPLPKLSDEHPYRAAFGMLFLPPPLPPPERRDEFLPAPLVRHYLGPIYDMLFRGLDDEQSGRDRRPTARGRARSQTSMRRPPAPHSAPLVRPERIRPPALNLAAHVAPGPAPLVHTAPLPISPSYHSPAYPFAMHPPPFMPHVLGARRMYAPFPASAVEGTFPFHMAPDRDRRFYDPRLNTRYPHPMPNQHHPNPHQNQSQIPVRN</sequence>
<protein>
    <submittedName>
        <fullName evidence="2">Uncharacterized protein</fullName>
    </submittedName>
</protein>
<evidence type="ECO:0000256" key="1">
    <source>
        <dbReference type="SAM" id="MobiDB-lite"/>
    </source>
</evidence>
<feature type="region of interest" description="Disordered" evidence="1">
    <location>
        <begin position="214"/>
        <end position="245"/>
    </location>
</feature>
<dbReference type="AlphaFoldDB" id="A0A0J0XME1"/>
<evidence type="ECO:0000313" key="3">
    <source>
        <dbReference type="Proteomes" id="UP000053611"/>
    </source>
</evidence>
<evidence type="ECO:0000313" key="2">
    <source>
        <dbReference type="EMBL" id="KLT42247.1"/>
    </source>
</evidence>
<dbReference type="EMBL" id="KQ087207">
    <property type="protein sequence ID" value="KLT42247.1"/>
    <property type="molecule type" value="Genomic_DNA"/>
</dbReference>
<feature type="compositionally biased region" description="Basic and acidic residues" evidence="1">
    <location>
        <begin position="94"/>
        <end position="105"/>
    </location>
</feature>
<reference evidence="2 3" key="1">
    <citation type="submission" date="2015-03" db="EMBL/GenBank/DDBJ databases">
        <title>Genomics and transcriptomics of the oil-accumulating basidiomycete yeast T. oleaginosus allow insights into substrate utilization and the diverse evolutionary trajectories of mating systems in fungi.</title>
        <authorList>
            <consortium name="DOE Joint Genome Institute"/>
            <person name="Kourist R."/>
            <person name="Kracht O."/>
            <person name="Bracharz F."/>
            <person name="Lipzen A."/>
            <person name="Nolan M."/>
            <person name="Ohm R."/>
            <person name="Grigoriev I."/>
            <person name="Sun S."/>
            <person name="Heitman J."/>
            <person name="Bruck T."/>
            <person name="Nowrousian M."/>
        </authorList>
    </citation>
    <scope>NUCLEOTIDE SEQUENCE [LARGE SCALE GENOMIC DNA]</scope>
    <source>
        <strain evidence="2 3">IBC0246</strain>
    </source>
</reference>
<feature type="region of interest" description="Disordered" evidence="1">
    <location>
        <begin position="94"/>
        <end position="130"/>
    </location>
</feature>